<evidence type="ECO:0000313" key="2">
    <source>
        <dbReference type="EMBL" id="CAG8841746.1"/>
    </source>
</evidence>
<comment type="caution">
    <text evidence="2">The sequence shown here is derived from an EMBL/GenBank/DDBJ whole genome shotgun (WGS) entry which is preliminary data.</text>
</comment>
<evidence type="ECO:0000256" key="1">
    <source>
        <dbReference type="SAM" id="MobiDB-lite"/>
    </source>
</evidence>
<accession>A0ABN7WVB3</accession>
<dbReference type="Proteomes" id="UP000789901">
    <property type="component" value="Unassembled WGS sequence"/>
</dbReference>
<feature type="region of interest" description="Disordered" evidence="1">
    <location>
        <begin position="1"/>
        <end position="27"/>
    </location>
</feature>
<reference evidence="2 3" key="1">
    <citation type="submission" date="2021-06" db="EMBL/GenBank/DDBJ databases">
        <authorList>
            <person name="Kallberg Y."/>
            <person name="Tangrot J."/>
            <person name="Rosling A."/>
        </authorList>
    </citation>
    <scope>NUCLEOTIDE SEQUENCE [LARGE SCALE GENOMIC DNA]</scope>
    <source>
        <strain evidence="2 3">120-4 pot B 10/14</strain>
    </source>
</reference>
<name>A0ABN7WVB3_GIGMA</name>
<dbReference type="EMBL" id="CAJVQB010066754">
    <property type="protein sequence ID" value="CAG8841746.1"/>
    <property type="molecule type" value="Genomic_DNA"/>
</dbReference>
<feature type="non-terminal residue" evidence="2">
    <location>
        <position position="1"/>
    </location>
</feature>
<organism evidence="2 3">
    <name type="scientific">Gigaspora margarita</name>
    <dbReference type="NCBI Taxonomy" id="4874"/>
    <lineage>
        <taxon>Eukaryota</taxon>
        <taxon>Fungi</taxon>
        <taxon>Fungi incertae sedis</taxon>
        <taxon>Mucoromycota</taxon>
        <taxon>Glomeromycotina</taxon>
        <taxon>Glomeromycetes</taxon>
        <taxon>Diversisporales</taxon>
        <taxon>Gigasporaceae</taxon>
        <taxon>Gigaspora</taxon>
    </lineage>
</organism>
<gene>
    <name evidence="2" type="ORF">GMARGA_LOCUS35604</name>
</gene>
<protein>
    <submittedName>
        <fullName evidence="2">44666_t:CDS:1</fullName>
    </submittedName>
</protein>
<keyword evidence="3" id="KW-1185">Reference proteome</keyword>
<feature type="non-terminal residue" evidence="2">
    <location>
        <position position="119"/>
    </location>
</feature>
<sequence>LRNNDSEVGSSITSLGPQETSATKGLKPKPEKSILLWLRTSDYVSSLDSTGQRLSWTSQKCQHFISLGNQGTLFSNPDITNDAAGAPKEENQSEQVAKNIIDPGLHCAKMELGSKHKCS</sequence>
<feature type="compositionally biased region" description="Polar residues" evidence="1">
    <location>
        <begin position="1"/>
        <end position="23"/>
    </location>
</feature>
<evidence type="ECO:0000313" key="3">
    <source>
        <dbReference type="Proteomes" id="UP000789901"/>
    </source>
</evidence>
<proteinExistence type="predicted"/>